<dbReference type="GeneID" id="43586914"/>
<gene>
    <name evidence="3" type="ORF">CI109_101145</name>
</gene>
<accession>A0A5M6C4W9</accession>
<dbReference type="OrthoDB" id="2575575at2759"/>
<protein>
    <submittedName>
        <fullName evidence="3">Uncharacterized protein</fullName>
    </submittedName>
</protein>
<dbReference type="EMBL" id="CP144052">
    <property type="protein sequence ID" value="WWD16714.1"/>
    <property type="molecule type" value="Genomic_DNA"/>
</dbReference>
<name>A0A5M6C4W9_9TREE</name>
<keyword evidence="2" id="KW-1133">Transmembrane helix</keyword>
<feature type="transmembrane region" description="Helical" evidence="2">
    <location>
        <begin position="257"/>
        <end position="280"/>
    </location>
</feature>
<evidence type="ECO:0000256" key="2">
    <source>
        <dbReference type="SAM" id="Phobius"/>
    </source>
</evidence>
<feature type="compositionally biased region" description="Polar residues" evidence="1">
    <location>
        <begin position="423"/>
        <end position="460"/>
    </location>
</feature>
<keyword evidence="2" id="KW-0472">Membrane</keyword>
<keyword evidence="2" id="KW-0812">Transmembrane</keyword>
<feature type="compositionally biased region" description="Basic and acidic residues" evidence="1">
    <location>
        <begin position="557"/>
        <end position="575"/>
    </location>
</feature>
<reference evidence="3" key="1">
    <citation type="submission" date="2017-08" db="EMBL/GenBank/DDBJ databases">
        <authorList>
            <person name="Cuomo C."/>
            <person name="Billmyre B."/>
            <person name="Heitman J."/>
        </authorList>
    </citation>
    <scope>NUCLEOTIDE SEQUENCE</scope>
    <source>
        <strain evidence="3">CBS 12478</strain>
    </source>
</reference>
<evidence type="ECO:0000256" key="1">
    <source>
        <dbReference type="SAM" id="MobiDB-lite"/>
    </source>
</evidence>
<feature type="compositionally biased region" description="Basic and acidic residues" evidence="1">
    <location>
        <begin position="728"/>
        <end position="749"/>
    </location>
</feature>
<feature type="region of interest" description="Disordered" evidence="1">
    <location>
        <begin position="120"/>
        <end position="142"/>
    </location>
</feature>
<feature type="compositionally biased region" description="Acidic residues" evidence="1">
    <location>
        <begin position="712"/>
        <end position="725"/>
    </location>
</feature>
<feature type="compositionally biased region" description="Low complexity" evidence="1">
    <location>
        <begin position="76"/>
        <end position="90"/>
    </location>
</feature>
<dbReference type="AlphaFoldDB" id="A0A5M6C4W9"/>
<dbReference type="KEGG" id="ksn:43586914"/>
<proteinExistence type="predicted"/>
<feature type="compositionally biased region" description="Basic and acidic residues" evidence="1">
    <location>
        <begin position="42"/>
        <end position="69"/>
    </location>
</feature>
<feature type="compositionally biased region" description="Basic and acidic residues" evidence="1">
    <location>
        <begin position="758"/>
        <end position="768"/>
    </location>
</feature>
<feature type="compositionally biased region" description="Low complexity" evidence="1">
    <location>
        <begin position="15"/>
        <end position="28"/>
    </location>
</feature>
<dbReference type="RefSeq" id="XP_031863135.1">
    <property type="nucleotide sequence ID" value="XM_032002796.1"/>
</dbReference>
<evidence type="ECO:0000313" key="3">
    <source>
        <dbReference type="EMBL" id="WWD16714.1"/>
    </source>
</evidence>
<reference evidence="3" key="2">
    <citation type="submission" date="2024-01" db="EMBL/GenBank/DDBJ databases">
        <title>Comparative genomics of Cryptococcus and Kwoniella reveals pathogenesis evolution and contrasting modes of karyotype evolution via chromosome fusion or intercentromeric recombination.</title>
        <authorList>
            <person name="Coelho M.A."/>
            <person name="David-Palma M."/>
            <person name="Shea T."/>
            <person name="Bowers K."/>
            <person name="McGinley-Smith S."/>
            <person name="Mohammad A.W."/>
            <person name="Gnirke A."/>
            <person name="Yurkov A.M."/>
            <person name="Nowrousian M."/>
            <person name="Sun S."/>
            <person name="Cuomo C.A."/>
            <person name="Heitman J."/>
        </authorList>
    </citation>
    <scope>NUCLEOTIDE SEQUENCE</scope>
    <source>
        <strain evidence="3">CBS 12478</strain>
    </source>
</reference>
<feature type="region of interest" description="Disordered" evidence="1">
    <location>
        <begin position="538"/>
        <end position="797"/>
    </location>
</feature>
<feature type="region of interest" description="Disordered" evidence="1">
    <location>
        <begin position="328"/>
        <end position="525"/>
    </location>
</feature>
<feature type="compositionally biased region" description="Low complexity" evidence="1">
    <location>
        <begin position="474"/>
        <end position="492"/>
    </location>
</feature>
<feature type="region of interest" description="Disordered" evidence="1">
    <location>
        <begin position="15"/>
        <end position="90"/>
    </location>
</feature>
<feature type="compositionally biased region" description="Basic and acidic residues" evidence="1">
    <location>
        <begin position="538"/>
        <end position="547"/>
    </location>
</feature>
<feature type="compositionally biased region" description="Basic and acidic residues" evidence="1">
    <location>
        <begin position="588"/>
        <end position="599"/>
    </location>
</feature>
<feature type="compositionally biased region" description="Low complexity" evidence="1">
    <location>
        <begin position="127"/>
        <end position="142"/>
    </location>
</feature>
<organism evidence="3 4">
    <name type="scientific">Kwoniella shandongensis</name>
    <dbReference type="NCBI Taxonomy" id="1734106"/>
    <lineage>
        <taxon>Eukaryota</taxon>
        <taxon>Fungi</taxon>
        <taxon>Dikarya</taxon>
        <taxon>Basidiomycota</taxon>
        <taxon>Agaricomycotina</taxon>
        <taxon>Tremellomycetes</taxon>
        <taxon>Tremellales</taxon>
        <taxon>Cryptococcaceae</taxon>
        <taxon>Kwoniella</taxon>
    </lineage>
</organism>
<evidence type="ECO:0000313" key="4">
    <source>
        <dbReference type="Proteomes" id="UP000322225"/>
    </source>
</evidence>
<sequence length="797" mass="84900">MIKASRLGWRREGIGTSATGTYTSTGMGEECEAGPSRIPMGSERKKEDGDERRHLRHVDCGACQRERQQQRRRRNASSSSSMHGESTSRSKTSLAFFPLASIISPFLLPFLPVVSAVPAPAPTSNRPSLPSSSLDTSPSPTTLVPTNVVRLDNRGVHYLTSVVTPSVLPTAVTEVDETRLPYLLTQHPDGKWRKAEGGWFLYGRRIASPTTNPVLADTNENGTDSTSIATSTPTYAVKETLPNGWGSSSNRTSFYKVPLIAVASVLMALAIVAFLIFIVIRRRKRHRKAKRAKERLRRKALAAAGIREDDLNGSVADALFKEKLAELEQQHSSKKRKSGQSGIAKTKVRGWNAKLRKRKGKKTQGEEQEQGATIAVIEEEQDDGDKEVGGVLSASPVPLTPSDEEGGSSSTQSPEINGAAHVSSASTPSVEQAQPSSNVDHPSATLNAISATHPIGSTSYFPPAYRPASVRSLAGGQSPNAAASSAGPSRPAIHMASVGDNNEEPDHILSGAEKTQAPGYYPAPATEDGEIALAIASRRDGKARVVDPPEDDGEEDREARARTAHVATDDKRILEQLRLGASAPPATRTDEGDRPDGAELGHASAPVVQVDEQGFETLDVDPSGDTPRHTPSLGDAAFPPPPPKLANRHSGLPIDIPSSPVNHSIIDEAHLLPSAPPILGDVPAPSAPPGLDEEEETEIPNGHMASAPPLELDQENGMEAADEGEQTSAERLDHPSPLEEHSEQNHDSLEAEGDDDGAADHEDRRDSEMSLGLGIGPSLTTANGNGNGVLYLPRYEP</sequence>
<dbReference type="Proteomes" id="UP000322225">
    <property type="component" value="Chromosome 2"/>
</dbReference>
<keyword evidence="4" id="KW-1185">Reference proteome</keyword>